<comment type="caution">
    <text evidence="3">The sequence shown here is derived from an EMBL/GenBank/DDBJ whole genome shotgun (WGS) entry which is preliminary data.</text>
</comment>
<dbReference type="InterPro" id="IPR006442">
    <property type="entry name" value="Antitoxin_Phd/YefM"/>
</dbReference>
<dbReference type="InterPro" id="IPR036165">
    <property type="entry name" value="YefM-like_sf"/>
</dbReference>
<reference evidence="3 4" key="1">
    <citation type="submission" date="2018-03" db="EMBL/GenBank/DDBJ databases">
        <title>Genome sequence of Moorella humiferrea DSM 23265.</title>
        <authorList>
            <person name="Poehlein A."/>
            <person name="Daniel R."/>
        </authorList>
    </citation>
    <scope>NUCLEOTIDE SEQUENCE [LARGE SCALE GENOMIC DNA]</scope>
    <source>
        <strain evidence="3 4">DSM 23265</strain>
    </source>
</reference>
<dbReference type="EMBL" id="PVXM01000006">
    <property type="protein sequence ID" value="PRR75096.1"/>
    <property type="molecule type" value="Genomic_DNA"/>
</dbReference>
<sequence length="126" mass="14244">MPFEKATGFAYLTILKIYTKIKENVNVTINGGVKMERIAGINEVRPKLTSFIESLKNDSPVVITINSEPKAVLLDYEKYRLLQKTAEENKRLALKTALAKIRSRAATNGLTQADIEKEIKEYREGK</sequence>
<dbReference type="Proteomes" id="UP000238415">
    <property type="component" value="Unassembled WGS sequence"/>
</dbReference>
<keyword evidence="4" id="KW-1185">Reference proteome</keyword>
<dbReference type="AlphaFoldDB" id="A0A2T0AWL7"/>
<organism evidence="3 4">
    <name type="scientific">Neomoorella humiferrea</name>
    <dbReference type="NCBI Taxonomy" id="676965"/>
    <lineage>
        <taxon>Bacteria</taxon>
        <taxon>Bacillati</taxon>
        <taxon>Bacillota</taxon>
        <taxon>Clostridia</taxon>
        <taxon>Neomoorellales</taxon>
        <taxon>Neomoorellaceae</taxon>
        <taxon>Neomoorella</taxon>
    </lineage>
</organism>
<proteinExistence type="inferred from homology"/>
<accession>A0A2T0AWL7</accession>
<comment type="similarity">
    <text evidence="1 2">Belongs to the phD/YefM antitoxin family.</text>
</comment>
<evidence type="ECO:0000313" key="4">
    <source>
        <dbReference type="Proteomes" id="UP000238415"/>
    </source>
</evidence>
<comment type="function">
    <text evidence="2">Antitoxin component of a type II toxin-antitoxin (TA) system.</text>
</comment>
<dbReference type="Pfam" id="PF02604">
    <property type="entry name" value="PhdYeFM_antitox"/>
    <property type="match status" value="1"/>
</dbReference>
<dbReference type="Gene3D" id="3.40.1620.10">
    <property type="entry name" value="YefM-like domain"/>
    <property type="match status" value="1"/>
</dbReference>
<evidence type="ECO:0000256" key="2">
    <source>
        <dbReference type="RuleBase" id="RU362080"/>
    </source>
</evidence>
<evidence type="ECO:0000256" key="1">
    <source>
        <dbReference type="ARBA" id="ARBA00009981"/>
    </source>
</evidence>
<dbReference type="SUPFAM" id="SSF143120">
    <property type="entry name" value="YefM-like"/>
    <property type="match status" value="1"/>
</dbReference>
<gene>
    <name evidence="3" type="ORF">MOHU_06030</name>
</gene>
<protein>
    <recommendedName>
        <fullName evidence="2">Antitoxin</fullName>
    </recommendedName>
</protein>
<evidence type="ECO:0000313" key="3">
    <source>
        <dbReference type="EMBL" id="PRR75096.1"/>
    </source>
</evidence>
<dbReference type="NCBIfam" id="TIGR01552">
    <property type="entry name" value="phd_fam"/>
    <property type="match status" value="1"/>
</dbReference>
<name>A0A2T0AWL7_9FIRM</name>